<reference evidence="1" key="1">
    <citation type="submission" date="2023-08" db="EMBL/GenBank/DDBJ databases">
        <title>Draft sequence of the Babesia gibsoni genome.</title>
        <authorList>
            <person name="Yamagishi J.Y."/>
            <person name="Xuan X.X."/>
        </authorList>
    </citation>
    <scope>NUCLEOTIDE SEQUENCE</scope>
    <source>
        <strain evidence="1">Azabu</strain>
    </source>
</reference>
<organism evidence="1 2">
    <name type="scientific">Babesia gibsoni</name>
    <dbReference type="NCBI Taxonomy" id="33632"/>
    <lineage>
        <taxon>Eukaryota</taxon>
        <taxon>Sar</taxon>
        <taxon>Alveolata</taxon>
        <taxon>Apicomplexa</taxon>
        <taxon>Aconoidasida</taxon>
        <taxon>Piroplasmida</taxon>
        <taxon>Babesiidae</taxon>
        <taxon>Babesia</taxon>
    </lineage>
</organism>
<name>A0AAD8UU09_BABGI</name>
<gene>
    <name evidence="1" type="ORF">BgAZ_104280</name>
</gene>
<protein>
    <submittedName>
        <fullName evidence="1">Uncharacterized protein</fullName>
    </submittedName>
</protein>
<accession>A0AAD8UU09</accession>
<dbReference type="AlphaFoldDB" id="A0AAD8UU09"/>
<keyword evidence="2" id="KW-1185">Reference proteome</keyword>
<comment type="caution">
    <text evidence="1">The sequence shown here is derived from an EMBL/GenBank/DDBJ whole genome shotgun (WGS) entry which is preliminary data.</text>
</comment>
<proteinExistence type="predicted"/>
<sequence>MRNAVKRLVRKHGGLKAPFKRRTVRNIDNMPFASDFMCATLPSSRLGVELVKGAILGFRRHSVDRFIKSLALYGNEALERSRLGYTEEVYGHSIDTILQNYIQRMPLDQLLVLYQVRLHYKAIINKQLNLKCTMANTEVKYSFIEAISRKISSYMQHVTSYDTVGDFLRQNVKGLRTHKKRHESRMCDFLFQRRGDLLKCREEGLVLVDNGAHSEEGFLSFKTARIKYKNRENLLTSSNGTEYEFAHFTNDDGTVIAHDETVRNGNEESYPNGLHVKQQTKSYTIMPYNGQEIYDSSGIHEEIKYNVSLTDLHPDTMAEDCLLSTNLIGLVFCHIFSIRFWQKGFPFDTWINQYFAHNAAMYHPAFTRLYVANVIALMERNGNQNDLERICNTLKSDLMAYTKNGFFHEERILIRFSGQTHETKFGVHEMVEMLSTVKRLIQHQEFRDLYPWVVKLLVNMIKYRPIDAKLCNSIANVCNRNDGVGGVESLLQVLETKMLENIDDVTFVDVCCILQAMYKHDLHSQELVDTVANKLNTVDIEQISMSTLALCIQTLGRMQANFKDTSFLHRIADMFVCQPKKFIETSESNCSGILWGFYKLHFKHNKFLEVALQRYSAKDLGTPNVNSLVISLTALTRFDACNDPAVLIEIYKMVLRNICNVTVSTAQQLITCVTRMQENITVCCADAVLYKQLLSIGGKLINATMKHVCERLMDQISTVQAGAMLNALHRSRHRTQEIIAPLVASIAGLHRKGQDWNSAIHTPKKSILCYESLPPCPFDVDVCSRRLEKVEVTHLVGICEAIHGLDYWSPCSLHLMLQIKKHMKPQLHDMKATHILASCLSFVNWPFTDFQMDEGNEEMETLERPKKKEMLQIVNRVVKHESSLLKERSESWFDENLECKSTELDSFKAIVKRSIWKEEYLLNCIESLHRQEHFLSAASMPLRRLKALYDLLRYNVYIEDFVGPKIDAPVEARDFSSSQCPFLILEHTPPVKTSKIISIMPQNLISFQSQLYSISRTESFYNFLFGDGSTPNGTSNGIEEEEEPQIEQAGCMELLQNGKEVPTIRPLHVSIGDDESKWDFSSSCYHNHQGSGAILEMDRRYIYVDPVVGGFRTTLLLLDSRLHYIPHLAENIYKVPE</sequence>
<evidence type="ECO:0000313" key="2">
    <source>
        <dbReference type="Proteomes" id="UP001230268"/>
    </source>
</evidence>
<dbReference type="EMBL" id="JAVEPI010000001">
    <property type="protein sequence ID" value="KAK1444522.1"/>
    <property type="molecule type" value="Genomic_DNA"/>
</dbReference>
<dbReference type="Proteomes" id="UP001230268">
    <property type="component" value="Unassembled WGS sequence"/>
</dbReference>
<evidence type="ECO:0000313" key="1">
    <source>
        <dbReference type="EMBL" id="KAK1444522.1"/>
    </source>
</evidence>